<dbReference type="EnsemblMetazoa" id="GPAI029967-RA">
    <property type="protein sequence ID" value="GPAI029967-PA"/>
    <property type="gene ID" value="GPAI029967"/>
</dbReference>
<keyword evidence="1" id="KW-1133">Transmembrane helix</keyword>
<feature type="transmembrane region" description="Helical" evidence="1">
    <location>
        <begin position="88"/>
        <end position="107"/>
    </location>
</feature>
<keyword evidence="1" id="KW-0472">Membrane</keyword>
<dbReference type="AlphaFoldDB" id="A0A1A9ZZP5"/>
<evidence type="ECO:0000256" key="1">
    <source>
        <dbReference type="SAM" id="Phobius"/>
    </source>
</evidence>
<reference evidence="3" key="1">
    <citation type="submission" date="2014-03" db="EMBL/GenBank/DDBJ databases">
        <authorList>
            <person name="Aksoy S."/>
            <person name="Warren W."/>
            <person name="Wilson R.K."/>
        </authorList>
    </citation>
    <scope>NUCLEOTIDE SEQUENCE [LARGE SCALE GENOMIC DNA]</scope>
    <source>
        <strain evidence="3">IAEA</strain>
    </source>
</reference>
<evidence type="ECO:0000313" key="3">
    <source>
        <dbReference type="Proteomes" id="UP000092445"/>
    </source>
</evidence>
<organism evidence="2 3">
    <name type="scientific">Glossina pallidipes</name>
    <name type="common">Tsetse fly</name>
    <dbReference type="NCBI Taxonomy" id="7398"/>
    <lineage>
        <taxon>Eukaryota</taxon>
        <taxon>Metazoa</taxon>
        <taxon>Ecdysozoa</taxon>
        <taxon>Arthropoda</taxon>
        <taxon>Hexapoda</taxon>
        <taxon>Insecta</taxon>
        <taxon>Pterygota</taxon>
        <taxon>Neoptera</taxon>
        <taxon>Endopterygota</taxon>
        <taxon>Diptera</taxon>
        <taxon>Brachycera</taxon>
        <taxon>Muscomorpha</taxon>
        <taxon>Hippoboscoidea</taxon>
        <taxon>Glossinidae</taxon>
        <taxon>Glossina</taxon>
    </lineage>
</organism>
<evidence type="ECO:0000313" key="2">
    <source>
        <dbReference type="EnsemblMetazoa" id="GPAI029967-PA"/>
    </source>
</evidence>
<dbReference type="VEuPathDB" id="VectorBase:GPAI029967"/>
<accession>A0A1A9ZZP5</accession>
<keyword evidence="3" id="KW-1185">Reference proteome</keyword>
<sequence length="129" mass="15568">MPEIPLTKRARNHVKQDALFFVRLKRRDERDGRNLETISSYTKQSETIHQKTDCLNYCTHMFTAFDFSKFQFNKFQFKSFFLFQMMRFTARAGRTFCFLLFILFEYFNFDLPFINAGVRVPSSCFDYIP</sequence>
<keyword evidence="1" id="KW-0812">Transmembrane</keyword>
<name>A0A1A9ZZP5_GLOPL</name>
<protein>
    <submittedName>
        <fullName evidence="2">Uncharacterized protein</fullName>
    </submittedName>
</protein>
<proteinExistence type="predicted"/>
<dbReference type="Proteomes" id="UP000092445">
    <property type="component" value="Unassembled WGS sequence"/>
</dbReference>
<reference evidence="2" key="2">
    <citation type="submission" date="2020-05" db="UniProtKB">
        <authorList>
            <consortium name="EnsemblMetazoa"/>
        </authorList>
    </citation>
    <scope>IDENTIFICATION</scope>
    <source>
        <strain evidence="2">IAEA</strain>
    </source>
</reference>